<keyword evidence="1" id="KW-0812">Transmembrane</keyword>
<evidence type="ECO:0000313" key="2">
    <source>
        <dbReference type="EMBL" id="PIO60751.1"/>
    </source>
</evidence>
<dbReference type="OrthoDB" id="68581at2759"/>
<dbReference type="Proteomes" id="UP000230423">
    <property type="component" value="Unassembled WGS sequence"/>
</dbReference>
<evidence type="ECO:0000256" key="1">
    <source>
        <dbReference type="SAM" id="Phobius"/>
    </source>
</evidence>
<accession>A0A2G9TRX9</accession>
<name>A0A2G9TRX9_TELCI</name>
<reference evidence="2 3" key="1">
    <citation type="submission" date="2015-09" db="EMBL/GenBank/DDBJ databases">
        <title>Draft genome of the parasitic nematode Teladorsagia circumcincta isolate WARC Sus (inbred).</title>
        <authorList>
            <person name="Mitreva M."/>
        </authorList>
    </citation>
    <scope>NUCLEOTIDE SEQUENCE [LARGE SCALE GENOMIC DNA]</scope>
    <source>
        <strain evidence="2 3">S</strain>
    </source>
</reference>
<feature type="transmembrane region" description="Helical" evidence="1">
    <location>
        <begin position="125"/>
        <end position="146"/>
    </location>
</feature>
<evidence type="ECO:0000313" key="3">
    <source>
        <dbReference type="Proteomes" id="UP000230423"/>
    </source>
</evidence>
<sequence>VLAFSHVRTYFGTAGCSDGHFTVSRLKAKTPRYQRQQLLPTPRSRKENRLLKEGFIDDNNDDLSYFNFRILWPAVTCAVFSMTCFIVYVVDANEWSAIRVESLRDQCYWQHSLPIMRVYTDVSRIYAVMEYVIIVAYAVFQLTALIDIRHVTFVCYPRTCSGECEPLDPENFVPGAKFEHCRAFEYQQRRVLNL</sequence>
<keyword evidence="1" id="KW-1133">Transmembrane helix</keyword>
<keyword evidence="3" id="KW-1185">Reference proteome</keyword>
<feature type="transmembrane region" description="Helical" evidence="1">
    <location>
        <begin position="70"/>
        <end position="90"/>
    </location>
</feature>
<dbReference type="PANTHER" id="PTHR12892">
    <property type="entry name" value="FGF RECEPTOR ACTIVATING PROTEIN 1"/>
    <property type="match status" value="1"/>
</dbReference>
<dbReference type="GO" id="GO:0000139">
    <property type="term" value="C:Golgi membrane"/>
    <property type="evidence" value="ECO:0007669"/>
    <property type="project" value="InterPro"/>
</dbReference>
<keyword evidence="1" id="KW-0472">Membrane</keyword>
<feature type="non-terminal residue" evidence="2">
    <location>
        <position position="1"/>
    </location>
</feature>
<proteinExistence type="predicted"/>
<dbReference type="EMBL" id="KZ354856">
    <property type="protein sequence ID" value="PIO60751.1"/>
    <property type="molecule type" value="Genomic_DNA"/>
</dbReference>
<dbReference type="PANTHER" id="PTHR12892:SF8">
    <property type="entry name" value="PROTEIN CBG16685"/>
    <property type="match status" value="1"/>
</dbReference>
<gene>
    <name evidence="2" type="ORF">TELCIR_17745</name>
</gene>
<organism evidence="2 3">
    <name type="scientific">Teladorsagia circumcincta</name>
    <name type="common">Brown stomach worm</name>
    <name type="synonym">Ostertagia circumcincta</name>
    <dbReference type="NCBI Taxonomy" id="45464"/>
    <lineage>
        <taxon>Eukaryota</taxon>
        <taxon>Metazoa</taxon>
        <taxon>Ecdysozoa</taxon>
        <taxon>Nematoda</taxon>
        <taxon>Chromadorea</taxon>
        <taxon>Rhabditida</taxon>
        <taxon>Rhabditina</taxon>
        <taxon>Rhabditomorpha</taxon>
        <taxon>Strongyloidea</taxon>
        <taxon>Trichostrongylidae</taxon>
        <taxon>Teladorsagia</taxon>
    </lineage>
</organism>
<protein>
    <submittedName>
        <fullName evidence="2">Uncharacterized protein</fullName>
    </submittedName>
</protein>
<dbReference type="AlphaFoldDB" id="A0A2G9TRX9"/>
<dbReference type="GO" id="GO:0006506">
    <property type="term" value="P:GPI anchor biosynthetic process"/>
    <property type="evidence" value="ECO:0007669"/>
    <property type="project" value="TreeGrafter"/>
</dbReference>
<dbReference type="InterPro" id="IPR039545">
    <property type="entry name" value="PGAP2"/>
</dbReference>
<dbReference type="GO" id="GO:0005789">
    <property type="term" value="C:endoplasmic reticulum membrane"/>
    <property type="evidence" value="ECO:0007669"/>
    <property type="project" value="TreeGrafter"/>
</dbReference>